<reference evidence="1" key="2">
    <citation type="submission" date="2020-11" db="EMBL/GenBank/DDBJ databases">
        <authorList>
            <person name="McCartney M.A."/>
            <person name="Auch B."/>
            <person name="Kono T."/>
            <person name="Mallez S."/>
            <person name="Becker A."/>
            <person name="Gohl D.M."/>
            <person name="Silverstein K.A.T."/>
            <person name="Koren S."/>
            <person name="Bechman K.B."/>
            <person name="Herman A."/>
            <person name="Abrahante J.E."/>
            <person name="Garbe J."/>
        </authorList>
    </citation>
    <scope>NUCLEOTIDE SEQUENCE</scope>
    <source>
        <strain evidence="1">Duluth1</strain>
        <tissue evidence="1">Whole animal</tissue>
    </source>
</reference>
<gene>
    <name evidence="1" type="ORF">DPMN_051530</name>
</gene>
<protein>
    <submittedName>
        <fullName evidence="1">Uncharacterized protein</fullName>
    </submittedName>
</protein>
<comment type="caution">
    <text evidence="1">The sequence shown here is derived from an EMBL/GenBank/DDBJ whole genome shotgun (WGS) entry which is preliminary data.</text>
</comment>
<evidence type="ECO:0000313" key="2">
    <source>
        <dbReference type="Proteomes" id="UP000828390"/>
    </source>
</evidence>
<proteinExistence type="predicted"/>
<evidence type="ECO:0000313" key="1">
    <source>
        <dbReference type="EMBL" id="KAH3725681.1"/>
    </source>
</evidence>
<reference evidence="1" key="1">
    <citation type="journal article" date="2019" name="bioRxiv">
        <title>The Genome of the Zebra Mussel, Dreissena polymorpha: A Resource for Invasive Species Research.</title>
        <authorList>
            <person name="McCartney M.A."/>
            <person name="Auch B."/>
            <person name="Kono T."/>
            <person name="Mallez S."/>
            <person name="Zhang Y."/>
            <person name="Obille A."/>
            <person name="Becker A."/>
            <person name="Abrahante J.E."/>
            <person name="Garbe J."/>
            <person name="Badalamenti J.P."/>
            <person name="Herman A."/>
            <person name="Mangelson H."/>
            <person name="Liachko I."/>
            <person name="Sullivan S."/>
            <person name="Sone E.D."/>
            <person name="Koren S."/>
            <person name="Silverstein K.A.T."/>
            <person name="Beckman K.B."/>
            <person name="Gohl D.M."/>
        </authorList>
    </citation>
    <scope>NUCLEOTIDE SEQUENCE</scope>
    <source>
        <strain evidence="1">Duluth1</strain>
        <tissue evidence="1">Whole animal</tissue>
    </source>
</reference>
<organism evidence="1 2">
    <name type="scientific">Dreissena polymorpha</name>
    <name type="common">Zebra mussel</name>
    <name type="synonym">Mytilus polymorpha</name>
    <dbReference type="NCBI Taxonomy" id="45954"/>
    <lineage>
        <taxon>Eukaryota</taxon>
        <taxon>Metazoa</taxon>
        <taxon>Spiralia</taxon>
        <taxon>Lophotrochozoa</taxon>
        <taxon>Mollusca</taxon>
        <taxon>Bivalvia</taxon>
        <taxon>Autobranchia</taxon>
        <taxon>Heteroconchia</taxon>
        <taxon>Euheterodonta</taxon>
        <taxon>Imparidentia</taxon>
        <taxon>Neoheterodontei</taxon>
        <taxon>Myida</taxon>
        <taxon>Dreissenoidea</taxon>
        <taxon>Dreissenidae</taxon>
        <taxon>Dreissena</taxon>
    </lineage>
</organism>
<accession>A0A9D4HP02</accession>
<keyword evidence="2" id="KW-1185">Reference proteome</keyword>
<sequence>MCKGQTRWSQHELGLQEAFQTENDKCFWRDRVCWIRRQHWKVHPCGRGYKDESHAGVVNERVGSRQAHTANFSHWGRKQLHAR</sequence>
<dbReference type="EMBL" id="JAIWYP010000012">
    <property type="protein sequence ID" value="KAH3725681.1"/>
    <property type="molecule type" value="Genomic_DNA"/>
</dbReference>
<dbReference type="AlphaFoldDB" id="A0A9D4HP02"/>
<name>A0A9D4HP02_DREPO</name>
<dbReference type="Proteomes" id="UP000828390">
    <property type="component" value="Unassembled WGS sequence"/>
</dbReference>